<dbReference type="InterPro" id="IPR003331">
    <property type="entry name" value="UDP_GlcNAc_Epimerase_2_dom"/>
</dbReference>
<dbReference type="PANTHER" id="PTHR43174:SF1">
    <property type="entry name" value="UDP-N-ACETYLGLUCOSAMINE 2-EPIMERASE"/>
    <property type="match status" value="1"/>
</dbReference>
<organism evidence="3 4">
    <name type="scientific">Methylomonas rivi</name>
    <dbReference type="NCBI Taxonomy" id="2952226"/>
    <lineage>
        <taxon>Bacteria</taxon>
        <taxon>Pseudomonadati</taxon>
        <taxon>Pseudomonadota</taxon>
        <taxon>Gammaproteobacteria</taxon>
        <taxon>Methylococcales</taxon>
        <taxon>Methylococcaceae</taxon>
        <taxon>Methylomonas</taxon>
    </lineage>
</organism>
<name>A0ABT1UB49_9GAMM</name>
<sequence>MHITYILGTRPEIIKLASLIQASVREGLPFSIIHTNQHYAERMDRVFFNELELPEPDHHLGIGSLSHGEQIGRMLTGIERVLLSRRPAVVVVQGDTNSALAGGLAANKLGIPVAHVEAGLRSHDRSMPEEINRVLIDHLSDHLFCPTANQAGYLAAEGIHAGRIHVTGNTIADATLSYAETARQRSGILRRLGLSAGAYGLLTCHRPSNTDDPAHFAALMDAV</sequence>
<dbReference type="EC" id="5.1.3.14" evidence="3"/>
<feature type="non-terminal residue" evidence="3">
    <location>
        <position position="223"/>
    </location>
</feature>
<dbReference type="Gene3D" id="3.40.50.2000">
    <property type="entry name" value="Glycogen Phosphorylase B"/>
    <property type="match status" value="1"/>
</dbReference>
<proteinExistence type="inferred from homology"/>
<dbReference type="EMBL" id="JANIBK010000248">
    <property type="protein sequence ID" value="MCQ8130871.1"/>
    <property type="molecule type" value="Genomic_DNA"/>
</dbReference>
<evidence type="ECO:0000259" key="2">
    <source>
        <dbReference type="Pfam" id="PF02350"/>
    </source>
</evidence>
<dbReference type="InterPro" id="IPR029767">
    <property type="entry name" value="WecB-like"/>
</dbReference>
<accession>A0ABT1UB49</accession>
<dbReference type="SUPFAM" id="SSF53756">
    <property type="entry name" value="UDP-Glycosyltransferase/glycogen phosphorylase"/>
    <property type="match status" value="1"/>
</dbReference>
<protein>
    <submittedName>
        <fullName evidence="3">UDP-N-acetylglucosamine 2-epimerase (Non-hydrolyzing)</fullName>
        <ecNumber evidence="3">5.1.3.14</ecNumber>
    </submittedName>
</protein>
<feature type="domain" description="UDP-N-acetylglucosamine 2-epimerase" evidence="2">
    <location>
        <begin position="26"/>
        <end position="222"/>
    </location>
</feature>
<keyword evidence="1 3" id="KW-0413">Isomerase</keyword>
<dbReference type="RefSeq" id="WP_256617266.1">
    <property type="nucleotide sequence ID" value="NZ_JANIBK010000248.1"/>
</dbReference>
<dbReference type="PANTHER" id="PTHR43174">
    <property type="entry name" value="UDP-N-ACETYLGLUCOSAMINE 2-EPIMERASE"/>
    <property type="match status" value="1"/>
</dbReference>
<keyword evidence="4" id="KW-1185">Reference proteome</keyword>
<comment type="caution">
    <text evidence="3">The sequence shown here is derived from an EMBL/GenBank/DDBJ whole genome shotgun (WGS) entry which is preliminary data.</text>
</comment>
<gene>
    <name evidence="3" type="primary">wecB</name>
    <name evidence="3" type="ORF">NP596_20620</name>
</gene>
<evidence type="ECO:0000313" key="3">
    <source>
        <dbReference type="EMBL" id="MCQ8130871.1"/>
    </source>
</evidence>
<dbReference type="GO" id="GO:0008761">
    <property type="term" value="F:UDP-N-acetylglucosamine 2-epimerase activity"/>
    <property type="evidence" value="ECO:0007669"/>
    <property type="project" value="UniProtKB-EC"/>
</dbReference>
<evidence type="ECO:0000313" key="4">
    <source>
        <dbReference type="Proteomes" id="UP001524586"/>
    </source>
</evidence>
<reference evidence="3 4" key="1">
    <citation type="submission" date="2022-07" db="EMBL/GenBank/DDBJ databases">
        <title>Methylomonas rivi sp. nov., Methylomonas rosea sp. nov., Methylomonas aureus sp. nov. and Methylomonas subterranea sp. nov., four novel methanotrophs isolated from a freshwater creek and the deep terrestrial subsurface.</title>
        <authorList>
            <person name="Abin C."/>
            <person name="Sankaranarayanan K."/>
            <person name="Garner C."/>
            <person name="Sindelar R."/>
            <person name="Kotary K."/>
            <person name="Garner R."/>
            <person name="Barclay S."/>
            <person name="Lawson P."/>
            <person name="Krumholz L."/>
        </authorList>
    </citation>
    <scope>NUCLEOTIDE SEQUENCE [LARGE SCALE GENOMIC DNA]</scope>
    <source>
        <strain evidence="3 4">WSC-6</strain>
    </source>
</reference>
<dbReference type="Proteomes" id="UP001524586">
    <property type="component" value="Unassembled WGS sequence"/>
</dbReference>
<comment type="similarity">
    <text evidence="1">Belongs to the UDP-N-acetylglucosamine 2-epimerase family.</text>
</comment>
<dbReference type="NCBIfam" id="TIGR00236">
    <property type="entry name" value="wecB"/>
    <property type="match status" value="1"/>
</dbReference>
<dbReference type="Pfam" id="PF02350">
    <property type="entry name" value="Epimerase_2"/>
    <property type="match status" value="1"/>
</dbReference>
<evidence type="ECO:0000256" key="1">
    <source>
        <dbReference type="RuleBase" id="RU003513"/>
    </source>
</evidence>